<comment type="caution">
    <text evidence="1">The sequence shown here is derived from an EMBL/GenBank/DDBJ whole genome shotgun (WGS) entry which is preliminary data.</text>
</comment>
<feature type="non-terminal residue" evidence="1">
    <location>
        <position position="29"/>
    </location>
</feature>
<name>A0A366XP35_9BACI</name>
<evidence type="ECO:0000313" key="3">
    <source>
        <dbReference type="Proteomes" id="UP000253314"/>
    </source>
</evidence>
<evidence type="ECO:0000313" key="2">
    <source>
        <dbReference type="EMBL" id="RBW67432.1"/>
    </source>
</evidence>
<dbReference type="EMBL" id="QOCW01000037">
    <property type="protein sequence ID" value="RBW67432.1"/>
    <property type="molecule type" value="Genomic_DNA"/>
</dbReference>
<protein>
    <submittedName>
        <fullName evidence="1">TetR/AcrR family transcriptional regulator</fullName>
    </submittedName>
</protein>
<evidence type="ECO:0000313" key="1">
    <source>
        <dbReference type="EMBL" id="RBW67268.1"/>
    </source>
</evidence>
<dbReference type="Gene3D" id="1.10.10.60">
    <property type="entry name" value="Homeodomain-like"/>
    <property type="match status" value="1"/>
</dbReference>
<dbReference type="Proteomes" id="UP000253314">
    <property type="component" value="Unassembled WGS sequence"/>
</dbReference>
<gene>
    <name evidence="2" type="ORF">DS031_22095</name>
    <name evidence="1" type="ORF">DS031_23225</name>
</gene>
<organism evidence="1 3">
    <name type="scientific">Bacillus taeanensis</name>
    <dbReference type="NCBI Taxonomy" id="273032"/>
    <lineage>
        <taxon>Bacteria</taxon>
        <taxon>Bacillati</taxon>
        <taxon>Bacillota</taxon>
        <taxon>Bacilli</taxon>
        <taxon>Bacillales</taxon>
        <taxon>Bacillaceae</taxon>
        <taxon>Bacillus</taxon>
    </lineage>
</organism>
<proteinExistence type="predicted"/>
<accession>A0A366XP35</accession>
<reference evidence="1 3" key="1">
    <citation type="submission" date="2018-07" db="EMBL/GenBank/DDBJ databases">
        <title>Lottiidibacillus patelloidae gen. nov., sp. nov., isolated from the intestinal tract of a marine limpet and the reclassification of B. taeanensis BH030017T, B. algicola KMM 3737T and B. hwajinpoensis SW-72T as genus Lottiidibacillus.</title>
        <authorList>
            <person name="Liu R."/>
            <person name="Huang Z."/>
        </authorList>
    </citation>
    <scope>NUCLEOTIDE SEQUENCE [LARGE SCALE GENOMIC DNA]</scope>
    <source>
        <strain evidence="1 3">BH030017</strain>
    </source>
</reference>
<keyword evidence="3" id="KW-1185">Reference proteome</keyword>
<dbReference type="AlphaFoldDB" id="A0A366XP35"/>
<sequence>MAPREDKKEIIIENAVAVFAEKGYYKATT</sequence>
<dbReference type="EMBL" id="QOCW01000049">
    <property type="protein sequence ID" value="RBW67268.1"/>
    <property type="molecule type" value="Genomic_DNA"/>
</dbReference>